<keyword evidence="1" id="KW-0732">Signal</keyword>
<keyword evidence="3" id="KW-1185">Reference proteome</keyword>
<accession>A0ABQ3HYJ7</accession>
<evidence type="ECO:0000313" key="3">
    <source>
        <dbReference type="Proteomes" id="UP000620550"/>
    </source>
</evidence>
<sequence length="483" mass="54548">MMTNSMKNKKIKLVCALATLLWIAVSCYKDQGNYDITMPTTPVVHGLDTLYNALVGDSLIIEPMIEGLPKEQLLYEWRIYVPEAVRPELNSYQGAALRIVFGLQAKRYTARLTLTNTENGMKYFYKFHIQGNTAFSKGSLVLSEDDGVTKLSFIKPDSTIQPNIYESINREILPVGPRHIHYLRNQFTGNTPLGYWVITQNGGVRLDVNNLQKEAVKPGTLKDNFFLAPTTLQVGSLQSHPQGVLMGVINGKFYGGTTTTWDQSNTYGMFGTYADGDYTLAPQFVMSVINNNFSIIAFENNKKQFVRLNIYGAPMYFGTQYTPVSSSIFDPTKLDMELLHMVQINNSDTYAYMKSIDGGIYELKFNVNFNGPFTFTAAHKRLFKYAEFIDQDTKMLCTRNGNIYIAHRNRLFRYNPISEQLTALNTTFNTPISMLKLDDDEQTLIVGAGSSIYYLDIQVGRDGDLLGQIQGIPGKPIDMTWRK</sequence>
<dbReference type="Proteomes" id="UP000620550">
    <property type="component" value="Unassembled WGS sequence"/>
</dbReference>
<dbReference type="EMBL" id="BNAF01000012">
    <property type="protein sequence ID" value="GHE44519.1"/>
    <property type="molecule type" value="Genomic_DNA"/>
</dbReference>
<dbReference type="PROSITE" id="PS51257">
    <property type="entry name" value="PROKAR_LIPOPROTEIN"/>
    <property type="match status" value="1"/>
</dbReference>
<comment type="caution">
    <text evidence="2">The sequence shown here is derived from an EMBL/GenBank/DDBJ whole genome shotgun (WGS) entry which is preliminary data.</text>
</comment>
<name>A0ABQ3HYJ7_9SPHI</name>
<dbReference type="InterPro" id="IPR032183">
    <property type="entry name" value="PKD-like"/>
</dbReference>
<evidence type="ECO:0008006" key="4">
    <source>
        <dbReference type="Google" id="ProtNLM"/>
    </source>
</evidence>
<organism evidence="2 3">
    <name type="scientific">Sphingobacterium griseoflavum</name>
    <dbReference type="NCBI Taxonomy" id="1474952"/>
    <lineage>
        <taxon>Bacteria</taxon>
        <taxon>Pseudomonadati</taxon>
        <taxon>Bacteroidota</taxon>
        <taxon>Sphingobacteriia</taxon>
        <taxon>Sphingobacteriales</taxon>
        <taxon>Sphingobacteriaceae</taxon>
        <taxon>Sphingobacterium</taxon>
    </lineage>
</organism>
<feature type="signal peptide" evidence="1">
    <location>
        <begin position="1"/>
        <end position="28"/>
    </location>
</feature>
<feature type="chain" id="PRO_5046888705" description="PKD-like family protein" evidence="1">
    <location>
        <begin position="29"/>
        <end position="483"/>
    </location>
</feature>
<proteinExistence type="predicted"/>
<dbReference type="Pfam" id="PF16407">
    <property type="entry name" value="PKD_2"/>
    <property type="match status" value="1"/>
</dbReference>
<gene>
    <name evidence="2" type="ORF">GCM10017764_29670</name>
</gene>
<protein>
    <recommendedName>
        <fullName evidence="4">PKD-like family protein</fullName>
    </recommendedName>
</protein>
<evidence type="ECO:0000313" key="2">
    <source>
        <dbReference type="EMBL" id="GHE44519.1"/>
    </source>
</evidence>
<evidence type="ECO:0000256" key="1">
    <source>
        <dbReference type="SAM" id="SignalP"/>
    </source>
</evidence>
<reference evidence="3" key="1">
    <citation type="journal article" date="2019" name="Int. J. Syst. Evol. Microbiol.">
        <title>The Global Catalogue of Microorganisms (GCM) 10K type strain sequencing project: providing services to taxonomists for standard genome sequencing and annotation.</title>
        <authorList>
            <consortium name="The Broad Institute Genomics Platform"/>
            <consortium name="The Broad Institute Genome Sequencing Center for Infectious Disease"/>
            <person name="Wu L."/>
            <person name="Ma J."/>
        </authorList>
    </citation>
    <scope>NUCLEOTIDE SEQUENCE [LARGE SCALE GENOMIC DNA]</scope>
    <source>
        <strain evidence="3">CGMCC 1.12966</strain>
    </source>
</reference>